<dbReference type="KEGG" id="aoz:HUE56_16800"/>
<dbReference type="EMBL" id="CP054619">
    <property type="protein sequence ID" value="QKS52081.1"/>
    <property type="molecule type" value="Genomic_DNA"/>
</dbReference>
<gene>
    <name evidence="1" type="ORF">HUE56_16800</name>
</gene>
<proteinExistence type="predicted"/>
<reference evidence="1 2" key="1">
    <citation type="submission" date="2020-06" db="EMBL/GenBank/DDBJ databases">
        <title>Complete genome of Azosprillum oryzae KACC14407.</title>
        <authorList>
            <person name="Kim M."/>
            <person name="Park Y.-J."/>
            <person name="Shin J.-H."/>
        </authorList>
    </citation>
    <scope>NUCLEOTIDE SEQUENCE [LARGE SCALE GENOMIC DNA]</scope>
    <source>
        <strain evidence="1 2">KACC 14407</strain>
    </source>
</reference>
<sequence>MSDEPFRLSRKPKILFQYHRQFNRLFQALTAAEAADVDDVIDSLNNIPDQTGDRLLEDTEAGDLWVRRKNNSYVMYTYTRNDPESKYLVKCWVCGKYVMRDGEEIFDIA</sequence>
<dbReference type="Proteomes" id="UP000509702">
    <property type="component" value="Chromosome"/>
</dbReference>
<dbReference type="AlphaFoldDB" id="A0A6N1AK56"/>
<name>A0A6N1AK56_9PROT</name>
<organism evidence="1 2">
    <name type="scientific">Azospirillum oryzae</name>
    <dbReference type="NCBI Taxonomy" id="286727"/>
    <lineage>
        <taxon>Bacteria</taxon>
        <taxon>Pseudomonadati</taxon>
        <taxon>Pseudomonadota</taxon>
        <taxon>Alphaproteobacteria</taxon>
        <taxon>Rhodospirillales</taxon>
        <taxon>Azospirillaceae</taxon>
        <taxon>Azospirillum</taxon>
    </lineage>
</organism>
<evidence type="ECO:0000313" key="1">
    <source>
        <dbReference type="EMBL" id="QKS52081.1"/>
    </source>
</evidence>
<evidence type="ECO:0000313" key="2">
    <source>
        <dbReference type="Proteomes" id="UP000509702"/>
    </source>
</evidence>
<accession>A0A6N1AK56</accession>
<protein>
    <submittedName>
        <fullName evidence="1">Uncharacterized protein</fullName>
    </submittedName>
</protein>
<keyword evidence="2" id="KW-1185">Reference proteome</keyword>
<dbReference type="RefSeq" id="WP_149196927.1">
    <property type="nucleotide sequence ID" value="NZ_BSOV01000003.1"/>
</dbReference>